<evidence type="ECO:0000256" key="2">
    <source>
        <dbReference type="ARBA" id="ARBA00022448"/>
    </source>
</evidence>
<dbReference type="InterPro" id="IPR020846">
    <property type="entry name" value="MFS_dom"/>
</dbReference>
<organism evidence="8 9">
    <name type="scientific">Fodinisporobacter ferrooxydans</name>
    <dbReference type="NCBI Taxonomy" id="2901836"/>
    <lineage>
        <taxon>Bacteria</taxon>
        <taxon>Bacillati</taxon>
        <taxon>Bacillota</taxon>
        <taxon>Bacilli</taxon>
        <taxon>Bacillales</taxon>
        <taxon>Alicyclobacillaceae</taxon>
        <taxon>Fodinisporobacter</taxon>
    </lineage>
</organism>
<feature type="transmembrane region" description="Helical" evidence="6">
    <location>
        <begin position="328"/>
        <end position="352"/>
    </location>
</feature>
<feature type="domain" description="Major facilitator superfamily (MFS) profile" evidence="7">
    <location>
        <begin position="4"/>
        <end position="380"/>
    </location>
</feature>
<keyword evidence="4 6" id="KW-1133">Transmembrane helix</keyword>
<dbReference type="Gene3D" id="1.20.1250.20">
    <property type="entry name" value="MFS general substrate transporter like domains"/>
    <property type="match status" value="2"/>
</dbReference>
<evidence type="ECO:0000256" key="4">
    <source>
        <dbReference type="ARBA" id="ARBA00022989"/>
    </source>
</evidence>
<feature type="transmembrane region" description="Helical" evidence="6">
    <location>
        <begin position="292"/>
        <end position="308"/>
    </location>
</feature>
<comment type="subcellular location">
    <subcellularLocation>
        <location evidence="1">Cell membrane</location>
        <topology evidence="1">Multi-pass membrane protein</topology>
    </subcellularLocation>
</comment>
<evidence type="ECO:0000259" key="7">
    <source>
        <dbReference type="PROSITE" id="PS50850"/>
    </source>
</evidence>
<feature type="transmembrane region" description="Helical" evidence="6">
    <location>
        <begin position="243"/>
        <end position="262"/>
    </location>
</feature>
<dbReference type="InterPro" id="IPR036259">
    <property type="entry name" value="MFS_trans_sf"/>
</dbReference>
<dbReference type="EMBL" id="CP089291">
    <property type="protein sequence ID" value="UOF90289.1"/>
    <property type="molecule type" value="Genomic_DNA"/>
</dbReference>
<feature type="transmembrane region" description="Helical" evidence="6">
    <location>
        <begin position="358"/>
        <end position="378"/>
    </location>
</feature>
<dbReference type="SUPFAM" id="SSF103473">
    <property type="entry name" value="MFS general substrate transporter"/>
    <property type="match status" value="1"/>
</dbReference>
<gene>
    <name evidence="8" type="ORF">LSG31_20910</name>
</gene>
<evidence type="ECO:0000256" key="1">
    <source>
        <dbReference type="ARBA" id="ARBA00004651"/>
    </source>
</evidence>
<dbReference type="InterPro" id="IPR011701">
    <property type="entry name" value="MFS"/>
</dbReference>
<dbReference type="InterPro" id="IPR005829">
    <property type="entry name" value="Sugar_transporter_CS"/>
</dbReference>
<dbReference type="Proteomes" id="UP000830167">
    <property type="component" value="Chromosome"/>
</dbReference>
<accession>A0ABY4CJX9</accession>
<proteinExistence type="predicted"/>
<dbReference type="PROSITE" id="PS00216">
    <property type="entry name" value="SUGAR_TRANSPORT_1"/>
    <property type="match status" value="2"/>
</dbReference>
<evidence type="ECO:0000256" key="6">
    <source>
        <dbReference type="SAM" id="Phobius"/>
    </source>
</evidence>
<feature type="transmembrane region" description="Helical" evidence="6">
    <location>
        <begin position="269"/>
        <end position="286"/>
    </location>
</feature>
<dbReference type="PANTHER" id="PTHR23518:SF2">
    <property type="entry name" value="MAJOR FACILITATOR SUPERFAMILY TRANSPORTER"/>
    <property type="match status" value="1"/>
</dbReference>
<dbReference type="PROSITE" id="PS50850">
    <property type="entry name" value="MFS"/>
    <property type="match status" value="1"/>
</dbReference>
<keyword evidence="2" id="KW-0813">Transport</keyword>
<evidence type="ECO:0000313" key="9">
    <source>
        <dbReference type="Proteomes" id="UP000830167"/>
    </source>
</evidence>
<feature type="transmembrane region" description="Helical" evidence="6">
    <location>
        <begin position="203"/>
        <end position="223"/>
    </location>
</feature>
<reference evidence="8" key="1">
    <citation type="submission" date="2021-12" db="EMBL/GenBank/DDBJ databases">
        <title>Alicyclobacillaceae gen. nov., sp. nov., isolated from chalcocite enrichment system.</title>
        <authorList>
            <person name="Jiang Z."/>
        </authorList>
    </citation>
    <scope>NUCLEOTIDE SEQUENCE</scope>
    <source>
        <strain evidence="8">MYW30-H2</strain>
    </source>
</reference>
<keyword evidence="5 6" id="KW-0472">Membrane</keyword>
<keyword evidence="3 6" id="KW-0812">Transmembrane</keyword>
<sequence length="380" mass="41114">MNSAIFFIAMVSLFTDLSSQMIVPILPLFLTAVLHVQVGTVGLIEGIAESTASILKLFSGWFSDRIGRRKPLMIAGYGVSNLVKPLFALSASWGQVLAIRFADRLGKGMRGAPRDAFLADATNKEERGKAFGFRRSMDTLGAALGPLAAFWILDAFPGKYRAVFWASAIPGVLAVLILVFFLAEEKKEIHSARGLPKFGFQSLGRPFMVFTFISTLFTIGNFSDAFLVLRAQNVGMTPSVIPLAYLLFNVVCSIFSTPLGVLSDRFGRRPVLVSGFFIFACIYFGFGMIHRASWVWVLFAVYGFYYAATEGIQKAYIADIVAETQRGIAMGTYSAVTGLAALPASILAGVLWETFGPSVAFATGGMLAAIAGILLLLIRV</sequence>
<feature type="transmembrane region" description="Helical" evidence="6">
    <location>
        <begin position="162"/>
        <end position="183"/>
    </location>
</feature>
<evidence type="ECO:0000256" key="3">
    <source>
        <dbReference type="ARBA" id="ARBA00022692"/>
    </source>
</evidence>
<dbReference type="CDD" id="cd17370">
    <property type="entry name" value="MFS_MJ1317_like"/>
    <property type="match status" value="1"/>
</dbReference>
<feature type="transmembrane region" description="Helical" evidence="6">
    <location>
        <begin position="137"/>
        <end position="156"/>
    </location>
</feature>
<dbReference type="RefSeq" id="WP_347436983.1">
    <property type="nucleotide sequence ID" value="NZ_CP089291.1"/>
</dbReference>
<evidence type="ECO:0000256" key="5">
    <source>
        <dbReference type="ARBA" id="ARBA00023136"/>
    </source>
</evidence>
<name>A0ABY4CJX9_9BACL</name>
<keyword evidence="9" id="KW-1185">Reference proteome</keyword>
<feature type="transmembrane region" description="Helical" evidence="6">
    <location>
        <begin position="29"/>
        <end position="48"/>
    </location>
</feature>
<protein>
    <submittedName>
        <fullName evidence="8">MFS transporter</fullName>
    </submittedName>
</protein>
<evidence type="ECO:0000313" key="8">
    <source>
        <dbReference type="EMBL" id="UOF90289.1"/>
    </source>
</evidence>
<dbReference type="Pfam" id="PF07690">
    <property type="entry name" value="MFS_1"/>
    <property type="match status" value="1"/>
</dbReference>
<dbReference type="PANTHER" id="PTHR23518">
    <property type="entry name" value="C-METHYLTRANSFERASE"/>
    <property type="match status" value="1"/>
</dbReference>